<dbReference type="InterPro" id="IPR005545">
    <property type="entry name" value="YCII"/>
</dbReference>
<dbReference type="OrthoDB" id="668782at2"/>
<evidence type="ECO:0000259" key="2">
    <source>
        <dbReference type="Pfam" id="PF03795"/>
    </source>
</evidence>
<dbReference type="PANTHER" id="PTHR35174">
    <property type="entry name" value="BLL7171 PROTEIN-RELATED"/>
    <property type="match status" value="1"/>
</dbReference>
<dbReference type="Proteomes" id="UP000308705">
    <property type="component" value="Unassembled WGS sequence"/>
</dbReference>
<dbReference type="SUPFAM" id="SSF54909">
    <property type="entry name" value="Dimeric alpha+beta barrel"/>
    <property type="match status" value="1"/>
</dbReference>
<dbReference type="RefSeq" id="WP_137246256.1">
    <property type="nucleotide sequence ID" value="NZ_SZQA01000004.1"/>
</dbReference>
<evidence type="ECO:0000313" key="3">
    <source>
        <dbReference type="EMBL" id="TKK90210.1"/>
    </source>
</evidence>
<gene>
    <name evidence="3" type="ORF">FDA94_07290</name>
</gene>
<keyword evidence="4" id="KW-1185">Reference proteome</keyword>
<evidence type="ECO:0000256" key="1">
    <source>
        <dbReference type="ARBA" id="ARBA00007689"/>
    </source>
</evidence>
<protein>
    <recommendedName>
        <fullName evidence="2">YCII-related domain-containing protein</fullName>
    </recommendedName>
</protein>
<dbReference type="InterPro" id="IPR011008">
    <property type="entry name" value="Dimeric_a/b-barrel"/>
</dbReference>
<dbReference type="Gene3D" id="3.30.70.1060">
    <property type="entry name" value="Dimeric alpha+beta barrel"/>
    <property type="match status" value="1"/>
</dbReference>
<sequence length="108" mass="11584">MKYMLLIHGASEKCTVDDWMDYGKALTDAGVWVASAPLADQSLTTSVQVTDGGETVVTDGPFAEAREVLGGYYLIDVPDLDAATDWAARCPGARFGGRMVVRPLVDFP</sequence>
<dbReference type="Pfam" id="PF03795">
    <property type="entry name" value="YCII"/>
    <property type="match status" value="1"/>
</dbReference>
<comment type="caution">
    <text evidence="3">The sequence shown here is derived from an EMBL/GenBank/DDBJ whole genome shotgun (WGS) entry which is preliminary data.</text>
</comment>
<organism evidence="3 4">
    <name type="scientific">Herbidospora galbida</name>
    <dbReference type="NCBI Taxonomy" id="2575442"/>
    <lineage>
        <taxon>Bacteria</taxon>
        <taxon>Bacillati</taxon>
        <taxon>Actinomycetota</taxon>
        <taxon>Actinomycetes</taxon>
        <taxon>Streptosporangiales</taxon>
        <taxon>Streptosporangiaceae</taxon>
        <taxon>Herbidospora</taxon>
    </lineage>
</organism>
<evidence type="ECO:0000313" key="4">
    <source>
        <dbReference type="Proteomes" id="UP000308705"/>
    </source>
</evidence>
<dbReference type="PANTHER" id="PTHR35174:SF3">
    <property type="entry name" value="BLL7171 PROTEIN"/>
    <property type="match status" value="1"/>
</dbReference>
<name>A0A4U3MMI6_9ACTN</name>
<dbReference type="EMBL" id="SZQA01000004">
    <property type="protein sequence ID" value="TKK90210.1"/>
    <property type="molecule type" value="Genomic_DNA"/>
</dbReference>
<proteinExistence type="inferred from homology"/>
<dbReference type="AlphaFoldDB" id="A0A4U3MMI6"/>
<accession>A0A4U3MMI6</accession>
<feature type="domain" description="YCII-related" evidence="2">
    <location>
        <begin position="1"/>
        <end position="106"/>
    </location>
</feature>
<reference evidence="3 4" key="1">
    <citation type="submission" date="2019-04" db="EMBL/GenBank/DDBJ databases">
        <title>Herbidospora sp. NEAU-GS14.nov., a novel actinomycete isolated from soil.</title>
        <authorList>
            <person name="Han L."/>
        </authorList>
    </citation>
    <scope>NUCLEOTIDE SEQUENCE [LARGE SCALE GENOMIC DNA]</scope>
    <source>
        <strain evidence="3 4">NEAU-GS14</strain>
    </source>
</reference>
<comment type="similarity">
    <text evidence="1">Belongs to the YciI family.</text>
</comment>